<gene>
    <name evidence="3" type="ORF">ABR189_22655</name>
</gene>
<comment type="caution">
    <text evidence="3">The sequence shown here is derived from an EMBL/GenBank/DDBJ whole genome shotgun (WGS) entry which is preliminary data.</text>
</comment>
<organism evidence="3 4">
    <name type="scientific">Chitinophaga defluvii</name>
    <dbReference type="NCBI Taxonomy" id="3163343"/>
    <lineage>
        <taxon>Bacteria</taxon>
        <taxon>Pseudomonadati</taxon>
        <taxon>Bacteroidota</taxon>
        <taxon>Chitinophagia</taxon>
        <taxon>Chitinophagales</taxon>
        <taxon>Chitinophagaceae</taxon>
        <taxon>Chitinophaga</taxon>
    </lineage>
</organism>
<dbReference type="Pfam" id="PF12708">
    <property type="entry name" value="Pect-lyase_RHGA_epim"/>
    <property type="match status" value="1"/>
</dbReference>
<name>A0ABV2TC48_9BACT</name>
<feature type="signal peptide" evidence="1">
    <location>
        <begin position="1"/>
        <end position="16"/>
    </location>
</feature>
<evidence type="ECO:0000313" key="4">
    <source>
        <dbReference type="Proteomes" id="UP001549749"/>
    </source>
</evidence>
<dbReference type="GO" id="GO:0016787">
    <property type="term" value="F:hydrolase activity"/>
    <property type="evidence" value="ECO:0007669"/>
    <property type="project" value="UniProtKB-KW"/>
</dbReference>
<keyword evidence="3" id="KW-0378">Hydrolase</keyword>
<dbReference type="InterPro" id="IPR024535">
    <property type="entry name" value="RHGA/B-epi-like_pectate_lyase"/>
</dbReference>
<keyword evidence="1" id="KW-0732">Signal</keyword>
<dbReference type="EMBL" id="JBEXAC010000002">
    <property type="protein sequence ID" value="MET7000210.1"/>
    <property type="molecule type" value="Genomic_DNA"/>
</dbReference>
<evidence type="ECO:0000256" key="1">
    <source>
        <dbReference type="SAM" id="SignalP"/>
    </source>
</evidence>
<accession>A0ABV2TC48</accession>
<reference evidence="3 4" key="1">
    <citation type="submission" date="2024-06" db="EMBL/GenBank/DDBJ databases">
        <title>Chitinophaga defluvii sp. nov., isolated from municipal sewage.</title>
        <authorList>
            <person name="Zhang L."/>
        </authorList>
    </citation>
    <scope>NUCLEOTIDE SEQUENCE [LARGE SCALE GENOMIC DNA]</scope>
    <source>
        <strain evidence="3 4">H8</strain>
    </source>
</reference>
<dbReference type="InterPro" id="IPR011050">
    <property type="entry name" value="Pectin_lyase_fold/virulence"/>
</dbReference>
<evidence type="ECO:0000313" key="3">
    <source>
        <dbReference type="EMBL" id="MET7000210.1"/>
    </source>
</evidence>
<dbReference type="SUPFAM" id="SSF51126">
    <property type="entry name" value="Pectin lyase-like"/>
    <property type="match status" value="1"/>
</dbReference>
<sequence>MNKFIIFLAICIFAFACTEATSQAIKKDLLAYNVKDFGALGDGKTDDTQAIQQALDYIIDHGGGTLYFPNGHYRLATIQEKYEVKAHLIIKPNATPGRSYVMIRLAGENCVVTPCAYANHTGKDEGAVWDNGTVLFSDVMGAKLTDPQATPTFILAAGSGGGIYKLNQAVIRLQDLAFQVKAAKGKYPYLSGVNMAHAATLYTDNILIYSSTKNVDLTAPTDDGHYSAGLVAPRIWCNPEQELRNTYVKSAFRYGFIFSEHANGNNLSVWNCDNAFVFAKMDHSAWLGRIHAQNCKNIIKTLDVEFARQVPGSAFFKIEQVGIEINTGQQPIAFNYSNFIVDPENLLHGALNYHIVKSNVGADNSYFNKLGGSHVRNDPSF</sequence>
<proteinExistence type="predicted"/>
<dbReference type="Gene3D" id="2.160.20.10">
    <property type="entry name" value="Single-stranded right-handed beta-helix, Pectin lyase-like"/>
    <property type="match status" value="1"/>
</dbReference>
<feature type="domain" description="Rhamnogalacturonase A/B/Epimerase-like pectate lyase" evidence="2">
    <location>
        <begin position="32"/>
        <end position="200"/>
    </location>
</feature>
<dbReference type="RefSeq" id="WP_354662770.1">
    <property type="nucleotide sequence ID" value="NZ_JBEXAC010000002.1"/>
</dbReference>
<dbReference type="Proteomes" id="UP001549749">
    <property type="component" value="Unassembled WGS sequence"/>
</dbReference>
<keyword evidence="4" id="KW-1185">Reference proteome</keyword>
<protein>
    <submittedName>
        <fullName evidence="3">Glycosyl hydrolase family 28-related protein</fullName>
    </submittedName>
</protein>
<dbReference type="InterPro" id="IPR012334">
    <property type="entry name" value="Pectin_lyas_fold"/>
</dbReference>
<dbReference type="PROSITE" id="PS51257">
    <property type="entry name" value="PROKAR_LIPOPROTEIN"/>
    <property type="match status" value="1"/>
</dbReference>
<evidence type="ECO:0000259" key="2">
    <source>
        <dbReference type="Pfam" id="PF12708"/>
    </source>
</evidence>
<feature type="chain" id="PRO_5047379456" evidence="1">
    <location>
        <begin position="17"/>
        <end position="381"/>
    </location>
</feature>